<evidence type="ECO:0000313" key="12">
    <source>
        <dbReference type="Proteomes" id="UP000499080"/>
    </source>
</evidence>
<comment type="caution">
    <text evidence="11">The sequence shown here is derived from an EMBL/GenBank/DDBJ whole genome shotgun (WGS) entry which is preliminary data.</text>
</comment>
<name>A0A4Y2CXG0_ARAVE</name>
<dbReference type="AlphaFoldDB" id="A0A4Y2CXG0"/>
<evidence type="ECO:0000256" key="9">
    <source>
        <dbReference type="ARBA" id="ARBA00023172"/>
    </source>
</evidence>
<dbReference type="PANTHER" id="PTHR42648">
    <property type="entry name" value="TRANSPOSASE, PUTATIVE-RELATED"/>
    <property type="match status" value="1"/>
</dbReference>
<keyword evidence="5" id="KW-0460">Magnesium</keyword>
<dbReference type="OrthoDB" id="413361at2759"/>
<evidence type="ECO:0000313" key="11">
    <source>
        <dbReference type="EMBL" id="GBM08779.1"/>
    </source>
</evidence>
<dbReference type="GO" id="GO:0003676">
    <property type="term" value="F:nucleic acid binding"/>
    <property type="evidence" value="ECO:0007669"/>
    <property type="project" value="InterPro"/>
</dbReference>
<keyword evidence="1" id="KW-0540">Nuclease</keyword>
<dbReference type="InterPro" id="IPR039537">
    <property type="entry name" value="Retrotran_Ty1/copia-like"/>
</dbReference>
<keyword evidence="8" id="KW-0548">Nucleotidyltransferase</keyword>
<keyword evidence="4" id="KW-0378">Hydrolase</keyword>
<evidence type="ECO:0000256" key="2">
    <source>
        <dbReference type="ARBA" id="ARBA00022723"/>
    </source>
</evidence>
<dbReference type="InterPro" id="IPR001584">
    <property type="entry name" value="Integrase_cat-core"/>
</dbReference>
<proteinExistence type="predicted"/>
<dbReference type="GO" id="GO:0006310">
    <property type="term" value="P:DNA recombination"/>
    <property type="evidence" value="ECO:0007669"/>
    <property type="project" value="UniProtKB-KW"/>
</dbReference>
<evidence type="ECO:0000256" key="3">
    <source>
        <dbReference type="ARBA" id="ARBA00022759"/>
    </source>
</evidence>
<keyword evidence="8" id="KW-0808">Transferase</keyword>
<dbReference type="Gene3D" id="3.30.420.10">
    <property type="entry name" value="Ribonuclease H-like superfamily/Ribonuclease H"/>
    <property type="match status" value="1"/>
</dbReference>
<keyword evidence="9" id="KW-0233">DNA recombination</keyword>
<dbReference type="GO" id="GO:0046872">
    <property type="term" value="F:metal ion binding"/>
    <property type="evidence" value="ECO:0007669"/>
    <property type="project" value="UniProtKB-KW"/>
</dbReference>
<feature type="domain" description="Integrase catalytic" evidence="10">
    <location>
        <begin position="16"/>
        <end position="176"/>
    </location>
</feature>
<reference evidence="11 12" key="1">
    <citation type="journal article" date="2019" name="Sci. Rep.">
        <title>Orb-weaving spider Araneus ventricosus genome elucidates the spidroin gene catalogue.</title>
        <authorList>
            <person name="Kono N."/>
            <person name="Nakamura H."/>
            <person name="Ohtoshi R."/>
            <person name="Moran D.A.P."/>
            <person name="Shinohara A."/>
            <person name="Yoshida Y."/>
            <person name="Fujiwara M."/>
            <person name="Mori M."/>
            <person name="Tomita M."/>
            <person name="Arakawa K."/>
        </authorList>
    </citation>
    <scope>NUCLEOTIDE SEQUENCE [LARGE SCALE GENOMIC DNA]</scope>
</reference>
<protein>
    <recommendedName>
        <fullName evidence="10">Integrase catalytic domain-containing protein</fullName>
    </recommendedName>
</protein>
<evidence type="ECO:0000256" key="4">
    <source>
        <dbReference type="ARBA" id="ARBA00022801"/>
    </source>
</evidence>
<accession>A0A4Y2CXG0</accession>
<dbReference type="InterPro" id="IPR036397">
    <property type="entry name" value="RNaseH_sf"/>
</dbReference>
<dbReference type="GO" id="GO:0003887">
    <property type="term" value="F:DNA-directed DNA polymerase activity"/>
    <property type="evidence" value="ECO:0007669"/>
    <property type="project" value="UniProtKB-KW"/>
</dbReference>
<dbReference type="GO" id="GO:0015074">
    <property type="term" value="P:DNA integration"/>
    <property type="evidence" value="ECO:0007669"/>
    <property type="project" value="UniProtKB-KW"/>
</dbReference>
<sequence>MYLWESISATVWNQEEATSPGELVSAVVCGPFDYLFPKKSFLVVLKDSYTKFRYSFVIKEKSDVKYVLKIMLVHAKNLGHSVKEFLIDNGGEFDNKEVCAILSQVGITQRLTAPYTPVQNGTSERERRTIIEMERTLKYSNPDGIYPAAVWAELVTTAIYVLNRTGKSSVEGASSY</sequence>
<dbReference type="GO" id="GO:0004519">
    <property type="term" value="F:endonuclease activity"/>
    <property type="evidence" value="ECO:0007669"/>
    <property type="project" value="UniProtKB-KW"/>
</dbReference>
<keyword evidence="6" id="KW-0229">DNA integration</keyword>
<evidence type="ECO:0000256" key="1">
    <source>
        <dbReference type="ARBA" id="ARBA00022722"/>
    </source>
</evidence>
<dbReference type="SUPFAM" id="SSF53098">
    <property type="entry name" value="Ribonuclease H-like"/>
    <property type="match status" value="1"/>
</dbReference>
<evidence type="ECO:0000256" key="7">
    <source>
        <dbReference type="ARBA" id="ARBA00022918"/>
    </source>
</evidence>
<dbReference type="PROSITE" id="PS50994">
    <property type="entry name" value="INTEGRASE"/>
    <property type="match status" value="1"/>
</dbReference>
<evidence type="ECO:0000259" key="10">
    <source>
        <dbReference type="PROSITE" id="PS50994"/>
    </source>
</evidence>
<keyword evidence="2" id="KW-0479">Metal-binding</keyword>
<dbReference type="PANTHER" id="PTHR42648:SF11">
    <property type="entry name" value="TRANSPOSON TY4-P GAG-POL POLYPROTEIN"/>
    <property type="match status" value="1"/>
</dbReference>
<dbReference type="InterPro" id="IPR012337">
    <property type="entry name" value="RNaseH-like_sf"/>
</dbReference>
<evidence type="ECO:0000256" key="6">
    <source>
        <dbReference type="ARBA" id="ARBA00022908"/>
    </source>
</evidence>
<dbReference type="GO" id="GO:0016787">
    <property type="term" value="F:hydrolase activity"/>
    <property type="evidence" value="ECO:0007669"/>
    <property type="project" value="UniProtKB-KW"/>
</dbReference>
<organism evidence="11 12">
    <name type="scientific">Araneus ventricosus</name>
    <name type="common">Orbweaver spider</name>
    <name type="synonym">Epeira ventricosa</name>
    <dbReference type="NCBI Taxonomy" id="182803"/>
    <lineage>
        <taxon>Eukaryota</taxon>
        <taxon>Metazoa</taxon>
        <taxon>Ecdysozoa</taxon>
        <taxon>Arthropoda</taxon>
        <taxon>Chelicerata</taxon>
        <taxon>Arachnida</taxon>
        <taxon>Araneae</taxon>
        <taxon>Araneomorphae</taxon>
        <taxon>Entelegynae</taxon>
        <taxon>Araneoidea</taxon>
        <taxon>Araneidae</taxon>
        <taxon>Araneus</taxon>
    </lineage>
</organism>
<evidence type="ECO:0000256" key="5">
    <source>
        <dbReference type="ARBA" id="ARBA00022842"/>
    </source>
</evidence>
<keyword evidence="12" id="KW-1185">Reference proteome</keyword>
<gene>
    <name evidence="11" type="ORF">AVEN_979_1</name>
</gene>
<keyword evidence="3" id="KW-0255">Endonuclease</keyword>
<dbReference type="EMBL" id="BGPR01000261">
    <property type="protein sequence ID" value="GBM08779.1"/>
    <property type="molecule type" value="Genomic_DNA"/>
</dbReference>
<evidence type="ECO:0000256" key="8">
    <source>
        <dbReference type="ARBA" id="ARBA00022932"/>
    </source>
</evidence>
<keyword evidence="8" id="KW-0239">DNA-directed DNA polymerase</keyword>
<dbReference type="Proteomes" id="UP000499080">
    <property type="component" value="Unassembled WGS sequence"/>
</dbReference>
<dbReference type="GO" id="GO:0003964">
    <property type="term" value="F:RNA-directed DNA polymerase activity"/>
    <property type="evidence" value="ECO:0007669"/>
    <property type="project" value="UniProtKB-KW"/>
</dbReference>
<keyword evidence="7" id="KW-0695">RNA-directed DNA polymerase</keyword>
<dbReference type="Pfam" id="PF00665">
    <property type="entry name" value="rve"/>
    <property type="match status" value="1"/>
</dbReference>